<evidence type="ECO:0000313" key="5">
    <source>
        <dbReference type="EMBL" id="KKN83975.1"/>
    </source>
</evidence>
<dbReference type="Pfam" id="PF00724">
    <property type="entry name" value="Oxidored_FMN"/>
    <property type="match status" value="1"/>
</dbReference>
<sequence length="368" mass="39766">MSTPLLLQPAKIGSLDVPNRIVMAPLTRQRSKQPGNVPYALNAEYYRQRAGAGLIISEGTQITPEGQGYAWTPGIHSEQQIEGWQQATQAVHDAGGRIFAQLWHVGRISHTLVQPNGKAPLAPSAIQAKAEVYVQEPDGSHHKAAVSMPRALETAELATVVKDYAQATSNAIKAGFDGVEVHSANGYLLDQFLCSDSNQRTDAYGGSIENRARLVLEVVDATIKAMGDAGRVGVRFSPLGTFNGVDDANPLETFSYLLGELNSRKLAYVHINKPDWAGGSYEGFEELLQALREVYQGDIILAGGLNAESAEETIQSGLAQFTAFGRPFIANPDLVERIRQSAEWNKLNPNTIYGGAEEGYTDYPTLAG</sequence>
<dbReference type="EMBL" id="LAZR01000177">
    <property type="protein sequence ID" value="KKN83975.1"/>
    <property type="molecule type" value="Genomic_DNA"/>
</dbReference>
<dbReference type="GO" id="GO:0016628">
    <property type="term" value="F:oxidoreductase activity, acting on the CH-CH group of donors, NAD or NADP as acceptor"/>
    <property type="evidence" value="ECO:0007669"/>
    <property type="project" value="UniProtKB-ARBA"/>
</dbReference>
<evidence type="ECO:0000256" key="1">
    <source>
        <dbReference type="ARBA" id="ARBA00001917"/>
    </source>
</evidence>
<dbReference type="GO" id="GO:0010181">
    <property type="term" value="F:FMN binding"/>
    <property type="evidence" value="ECO:0007669"/>
    <property type="project" value="InterPro"/>
</dbReference>
<comment type="cofactor">
    <cofactor evidence="1">
        <name>FMN</name>
        <dbReference type="ChEBI" id="CHEBI:58210"/>
    </cofactor>
</comment>
<reference evidence="5" key="1">
    <citation type="journal article" date="2015" name="Nature">
        <title>Complex archaea that bridge the gap between prokaryotes and eukaryotes.</title>
        <authorList>
            <person name="Spang A."/>
            <person name="Saw J.H."/>
            <person name="Jorgensen S.L."/>
            <person name="Zaremba-Niedzwiedzka K."/>
            <person name="Martijn J."/>
            <person name="Lind A.E."/>
            <person name="van Eijk R."/>
            <person name="Schleper C."/>
            <person name="Guy L."/>
            <person name="Ettema T.J."/>
        </authorList>
    </citation>
    <scope>NUCLEOTIDE SEQUENCE</scope>
</reference>
<proteinExistence type="inferred from homology"/>
<evidence type="ECO:0000256" key="2">
    <source>
        <dbReference type="ARBA" id="ARBA00005979"/>
    </source>
</evidence>
<dbReference type="InterPro" id="IPR001155">
    <property type="entry name" value="OxRdtase_FMN_N"/>
</dbReference>
<dbReference type="AlphaFoldDB" id="A0A0F9TSF3"/>
<comment type="caution">
    <text evidence="5">The sequence shown here is derived from an EMBL/GenBank/DDBJ whole genome shotgun (WGS) entry which is preliminary data.</text>
</comment>
<dbReference type="GO" id="GO:0005829">
    <property type="term" value="C:cytosol"/>
    <property type="evidence" value="ECO:0007669"/>
    <property type="project" value="TreeGrafter"/>
</dbReference>
<dbReference type="FunFam" id="3.20.20.70:FF:000059">
    <property type="entry name" value="N-ethylmaleimide reductase, FMN-linked"/>
    <property type="match status" value="1"/>
</dbReference>
<dbReference type="Gene3D" id="3.20.20.70">
    <property type="entry name" value="Aldolase class I"/>
    <property type="match status" value="1"/>
</dbReference>
<dbReference type="PANTHER" id="PTHR22893">
    <property type="entry name" value="NADH OXIDOREDUCTASE-RELATED"/>
    <property type="match status" value="1"/>
</dbReference>
<name>A0A0F9TSF3_9ZZZZ</name>
<dbReference type="PANTHER" id="PTHR22893:SF91">
    <property type="entry name" value="NADPH DEHYDROGENASE 2-RELATED"/>
    <property type="match status" value="1"/>
</dbReference>
<evidence type="ECO:0000256" key="3">
    <source>
        <dbReference type="ARBA" id="ARBA00023002"/>
    </source>
</evidence>
<evidence type="ECO:0000259" key="4">
    <source>
        <dbReference type="Pfam" id="PF00724"/>
    </source>
</evidence>
<dbReference type="InterPro" id="IPR013785">
    <property type="entry name" value="Aldolase_TIM"/>
</dbReference>
<feature type="domain" description="NADH:flavin oxidoreductase/NADH oxidase N-terminal" evidence="4">
    <location>
        <begin position="6"/>
        <end position="342"/>
    </location>
</feature>
<gene>
    <name evidence="5" type="ORF">LCGC14_0293040</name>
</gene>
<dbReference type="SUPFAM" id="SSF51395">
    <property type="entry name" value="FMN-linked oxidoreductases"/>
    <property type="match status" value="1"/>
</dbReference>
<dbReference type="InterPro" id="IPR045247">
    <property type="entry name" value="Oye-like"/>
</dbReference>
<organism evidence="5">
    <name type="scientific">marine sediment metagenome</name>
    <dbReference type="NCBI Taxonomy" id="412755"/>
    <lineage>
        <taxon>unclassified sequences</taxon>
        <taxon>metagenomes</taxon>
        <taxon>ecological metagenomes</taxon>
    </lineage>
</organism>
<protein>
    <recommendedName>
        <fullName evidence="4">NADH:flavin oxidoreductase/NADH oxidase N-terminal domain-containing protein</fullName>
    </recommendedName>
</protein>
<accession>A0A0F9TSF3</accession>
<dbReference type="CDD" id="cd02933">
    <property type="entry name" value="OYE_like_FMN"/>
    <property type="match status" value="1"/>
</dbReference>
<comment type="similarity">
    <text evidence="2">Belongs to the NADH:flavin oxidoreductase/NADH oxidase family.</text>
</comment>
<dbReference type="NCBIfam" id="NF007899">
    <property type="entry name" value="PRK10605.1"/>
    <property type="match status" value="1"/>
</dbReference>
<keyword evidence="3" id="KW-0560">Oxidoreductase</keyword>